<proteinExistence type="predicted"/>
<comment type="caution">
    <text evidence="2">The sequence shown here is derived from an EMBL/GenBank/DDBJ whole genome shotgun (WGS) entry which is preliminary data.</text>
</comment>
<evidence type="ECO:0000313" key="3">
    <source>
        <dbReference type="Proteomes" id="UP000606870"/>
    </source>
</evidence>
<protein>
    <submittedName>
        <fullName evidence="2">Uncharacterized protein</fullName>
    </submittedName>
</protein>
<feature type="signal peptide" evidence="1">
    <location>
        <begin position="1"/>
        <end position="20"/>
    </location>
</feature>
<organism evidence="2 3">
    <name type="scientific">Megasphaera hominis</name>
    <dbReference type="NCBI Taxonomy" id="159836"/>
    <lineage>
        <taxon>Bacteria</taxon>
        <taxon>Bacillati</taxon>
        <taxon>Bacillota</taxon>
        <taxon>Negativicutes</taxon>
        <taxon>Veillonellales</taxon>
        <taxon>Veillonellaceae</taxon>
        <taxon>Megasphaera</taxon>
    </lineage>
</organism>
<dbReference type="Proteomes" id="UP000606870">
    <property type="component" value="Unassembled WGS sequence"/>
</dbReference>
<keyword evidence="1" id="KW-0732">Signal</keyword>
<feature type="chain" id="PRO_5046461606" evidence="1">
    <location>
        <begin position="21"/>
        <end position="291"/>
    </location>
</feature>
<accession>A0ABR6VIM4</accession>
<gene>
    <name evidence="2" type="ORF">H8J70_07315</name>
</gene>
<reference evidence="2 3" key="1">
    <citation type="submission" date="2020-08" db="EMBL/GenBank/DDBJ databases">
        <authorList>
            <person name="Liu C."/>
            <person name="Sun Q."/>
        </authorList>
    </citation>
    <scope>NUCLEOTIDE SEQUENCE [LARGE SCALE GENOMIC DNA]</scope>
    <source>
        <strain evidence="2 3">NSJ-59</strain>
    </source>
</reference>
<name>A0ABR6VIM4_9FIRM</name>
<sequence length="291" mass="31434">MKNAILAAAAICMVGGSALAYTPAEQTYQEALAYAAAHPEGSYTLQADAELPFLGNAAATSVSYVKLTPFQVRSDSQVTLAGKSSEWTSCYVEQNGADLIAYYPVQSAEGQKPVWHKMSVPLPSAQPLGQTLAKQNEKHNVLSGVKSVTAVGNNTYQVVYDMSRVYKEGDEAEWKKEGLTKKEDIAAVKQFLVALRDSGDLTVTFTVDPATKRILSATAPVTPQLQAVLGSALDAAAQKAPDKKAELSLMKSYLQNSKVNLQYRWAQLPQNIELQVPQTVKKDAIADKNVH</sequence>
<keyword evidence="3" id="KW-1185">Reference proteome</keyword>
<evidence type="ECO:0000313" key="2">
    <source>
        <dbReference type="EMBL" id="MBC3537056.1"/>
    </source>
</evidence>
<dbReference type="EMBL" id="JACOGK010000019">
    <property type="protein sequence ID" value="MBC3537056.1"/>
    <property type="molecule type" value="Genomic_DNA"/>
</dbReference>
<evidence type="ECO:0000256" key="1">
    <source>
        <dbReference type="SAM" id="SignalP"/>
    </source>
</evidence>